<keyword evidence="11" id="KW-0067">ATP-binding</keyword>
<dbReference type="SUPFAM" id="SSF103657">
    <property type="entry name" value="BAR/IMD domain-like"/>
    <property type="match status" value="1"/>
</dbReference>
<evidence type="ECO:0000259" key="24">
    <source>
        <dbReference type="Pfam" id="PF12774"/>
    </source>
</evidence>
<dbReference type="Gene3D" id="6.10.140.1060">
    <property type="match status" value="1"/>
</dbReference>
<dbReference type="InterPro" id="IPR027417">
    <property type="entry name" value="P-loop_NTPase"/>
</dbReference>
<dbReference type="FunFam" id="3.40.50.300:FF:001685">
    <property type="entry name" value="Dynein heavy chain, putative"/>
    <property type="match status" value="1"/>
</dbReference>
<dbReference type="GO" id="GO:0030030">
    <property type="term" value="P:cell projection organization"/>
    <property type="evidence" value="ECO:0007669"/>
    <property type="project" value="UniProtKB-KW"/>
</dbReference>
<feature type="domain" description="Cytoplasmic dynein 2 heavy chain 1 AAA+ ATPase" evidence="30">
    <location>
        <begin position="2156"/>
        <end position="2245"/>
    </location>
</feature>
<dbReference type="PANTHER" id="PTHR45703:SF22">
    <property type="entry name" value="DYNEIN CYTOPLASMIC 2 HEAVY CHAIN 1"/>
    <property type="match status" value="1"/>
</dbReference>
<evidence type="ECO:0000259" key="22">
    <source>
        <dbReference type="Pfam" id="PF03028"/>
    </source>
</evidence>
<dbReference type="InterPro" id="IPR013602">
    <property type="entry name" value="Dynein_heavy_linker"/>
</dbReference>
<dbReference type="RefSeq" id="XP_067083456.1">
    <property type="nucleotide sequence ID" value="XM_067227355.1"/>
</dbReference>
<feature type="domain" description="Dynein heavy chain linker" evidence="23">
    <location>
        <begin position="1144"/>
        <end position="1554"/>
    </location>
</feature>
<evidence type="ECO:0000256" key="12">
    <source>
        <dbReference type="ARBA" id="ARBA00023017"/>
    </source>
</evidence>
<dbReference type="Proteomes" id="UP000195570">
    <property type="component" value="Unassembled WGS sequence"/>
</dbReference>
<dbReference type="Pfam" id="PF12777">
    <property type="entry name" value="MT"/>
    <property type="match status" value="1"/>
</dbReference>
<evidence type="ECO:0000256" key="3">
    <source>
        <dbReference type="ARBA" id="ARBA00004245"/>
    </source>
</evidence>
<dbReference type="InterPro" id="IPR043157">
    <property type="entry name" value="Dynein_AAA1S"/>
</dbReference>
<dbReference type="FunFam" id="3.20.180.20:FF:000002">
    <property type="entry name" value="Cytoplasmic dynein heavy chain 1"/>
    <property type="match status" value="1"/>
</dbReference>
<evidence type="ECO:0000256" key="14">
    <source>
        <dbReference type="ARBA" id="ARBA00023069"/>
    </source>
</evidence>
<dbReference type="Pfam" id="PF12774">
    <property type="entry name" value="AAA_6"/>
    <property type="match status" value="1"/>
</dbReference>
<keyword evidence="14" id="KW-0969">Cilium</keyword>
<dbReference type="GO" id="GO:0005929">
    <property type="term" value="C:cilium"/>
    <property type="evidence" value="ECO:0007669"/>
    <property type="project" value="UniProtKB-SubCell"/>
</dbReference>
<evidence type="ECO:0000313" key="33">
    <source>
        <dbReference type="Proteomes" id="UP000195570"/>
    </source>
</evidence>
<dbReference type="Gene3D" id="1.20.920.30">
    <property type="match status" value="1"/>
</dbReference>
<feature type="coiled-coil region" evidence="20">
    <location>
        <begin position="1103"/>
        <end position="1130"/>
    </location>
</feature>
<evidence type="ECO:0000256" key="13">
    <source>
        <dbReference type="ARBA" id="ARBA00023054"/>
    </source>
</evidence>
<evidence type="ECO:0000256" key="8">
    <source>
        <dbReference type="ARBA" id="ARBA00022701"/>
    </source>
</evidence>
<evidence type="ECO:0000256" key="19">
    <source>
        <dbReference type="ARBA" id="ARBA00023902"/>
    </source>
</evidence>
<keyword evidence="17" id="KW-0206">Cytoskeleton</keyword>
<dbReference type="Pfam" id="PF18199">
    <property type="entry name" value="Dynein_C"/>
    <property type="match status" value="1"/>
</dbReference>
<dbReference type="GO" id="GO:0008569">
    <property type="term" value="F:minus-end-directed microtubule motor activity"/>
    <property type="evidence" value="ECO:0007669"/>
    <property type="project" value="InterPro"/>
</dbReference>
<keyword evidence="33" id="KW-1185">Reference proteome</keyword>
<feature type="region of interest" description="Disordered" evidence="21">
    <location>
        <begin position="180"/>
        <end position="213"/>
    </location>
</feature>
<feature type="domain" description="Dynein heavy chain C-terminal" evidence="29">
    <location>
        <begin position="4061"/>
        <end position="4304"/>
    </location>
</feature>
<evidence type="ECO:0000256" key="2">
    <source>
        <dbReference type="ARBA" id="ARBA00004202"/>
    </source>
</evidence>
<evidence type="ECO:0000256" key="5">
    <source>
        <dbReference type="ARBA" id="ARBA00022473"/>
    </source>
</evidence>
<dbReference type="VEuPathDB" id="TriTrypDB:TEOVI_000460000"/>
<keyword evidence="12" id="KW-0243">Dynein</keyword>
<dbReference type="GO" id="GO:0030286">
    <property type="term" value="C:dynein complex"/>
    <property type="evidence" value="ECO:0007669"/>
    <property type="project" value="UniProtKB-KW"/>
</dbReference>
<dbReference type="InterPro" id="IPR042219">
    <property type="entry name" value="AAA_lid_11_sf"/>
</dbReference>
<name>A0A1G4IKG8_TRYEQ</name>
<proteinExistence type="inferred from homology"/>
<dbReference type="GeneID" id="92378540"/>
<keyword evidence="7" id="KW-0963">Cytoplasm</keyword>
<dbReference type="Gene3D" id="1.10.8.720">
    <property type="entry name" value="Region D6 of dynein motor"/>
    <property type="match status" value="1"/>
</dbReference>
<evidence type="ECO:0000256" key="9">
    <source>
        <dbReference type="ARBA" id="ARBA00022741"/>
    </source>
</evidence>
<evidence type="ECO:0000256" key="4">
    <source>
        <dbReference type="ARBA" id="ARBA00008887"/>
    </source>
</evidence>
<dbReference type="Pfam" id="PF18198">
    <property type="entry name" value="AAA_lid_11"/>
    <property type="match status" value="1"/>
</dbReference>
<keyword evidence="16" id="KW-0505">Motor protein</keyword>
<evidence type="ECO:0000256" key="18">
    <source>
        <dbReference type="ARBA" id="ARBA00023273"/>
    </source>
</evidence>
<feature type="domain" description="Dynein heavy chain ATP-binding dynein motor region" evidence="27">
    <location>
        <begin position="3257"/>
        <end position="3478"/>
    </location>
</feature>
<dbReference type="InterPro" id="IPR041658">
    <property type="entry name" value="AAA_lid_11"/>
</dbReference>
<keyword evidence="10" id="KW-0970">Cilium biogenesis/degradation</keyword>
<feature type="coiled-coil region" evidence="20">
    <location>
        <begin position="3419"/>
        <end position="3446"/>
    </location>
</feature>
<feature type="domain" description="Dynein heavy chain AAA lid" evidence="28">
    <location>
        <begin position="3867"/>
        <end position="4002"/>
    </location>
</feature>
<dbReference type="GO" id="GO:0005524">
    <property type="term" value="F:ATP binding"/>
    <property type="evidence" value="ECO:0007669"/>
    <property type="project" value="UniProtKB-KW"/>
</dbReference>
<dbReference type="InterPro" id="IPR049400">
    <property type="entry name" value="DYNC2H1_AAA_dom"/>
</dbReference>
<evidence type="ECO:0000256" key="17">
    <source>
        <dbReference type="ARBA" id="ARBA00023212"/>
    </source>
</evidence>
<evidence type="ECO:0000256" key="1">
    <source>
        <dbReference type="ARBA" id="ARBA00004138"/>
    </source>
</evidence>
<dbReference type="GO" id="GO:0005886">
    <property type="term" value="C:plasma membrane"/>
    <property type="evidence" value="ECO:0007669"/>
    <property type="project" value="UniProtKB-SubCell"/>
</dbReference>
<dbReference type="InterPro" id="IPR042228">
    <property type="entry name" value="Dynein_linker_3"/>
</dbReference>
<dbReference type="FunFam" id="3.40.50.300:FF:000071">
    <property type="entry name" value="Cytoplasmic dynein heavy chain 1"/>
    <property type="match status" value="1"/>
</dbReference>
<evidence type="ECO:0000256" key="16">
    <source>
        <dbReference type="ARBA" id="ARBA00023175"/>
    </source>
</evidence>
<dbReference type="InterPro" id="IPR041228">
    <property type="entry name" value="Dynein_C"/>
</dbReference>
<dbReference type="Gene3D" id="1.20.1270.280">
    <property type="match status" value="1"/>
</dbReference>
<dbReference type="EMBL" id="CZPT02001954">
    <property type="protein sequence ID" value="SCU73016.1"/>
    <property type="molecule type" value="Genomic_DNA"/>
</dbReference>
<keyword evidence="9" id="KW-0547">Nucleotide-binding</keyword>
<evidence type="ECO:0000259" key="28">
    <source>
        <dbReference type="Pfam" id="PF18198"/>
    </source>
</evidence>
<protein>
    <recommendedName>
        <fullName evidence="19">Cytoplasmic dynein 2 heavy chain 1</fullName>
    </recommendedName>
</protein>
<keyword evidence="15" id="KW-0472">Membrane</keyword>
<evidence type="ECO:0000259" key="27">
    <source>
        <dbReference type="Pfam" id="PF12781"/>
    </source>
</evidence>
<dbReference type="Pfam" id="PF12780">
    <property type="entry name" value="AAA_8"/>
    <property type="match status" value="1"/>
</dbReference>
<dbReference type="Gene3D" id="3.40.50.300">
    <property type="entry name" value="P-loop containing nucleotide triphosphate hydrolases"/>
    <property type="match status" value="5"/>
</dbReference>
<organism evidence="32 33">
    <name type="scientific">Trypanosoma equiperdum</name>
    <dbReference type="NCBI Taxonomy" id="5694"/>
    <lineage>
        <taxon>Eukaryota</taxon>
        <taxon>Discoba</taxon>
        <taxon>Euglenozoa</taxon>
        <taxon>Kinetoplastea</taxon>
        <taxon>Metakinetoplastina</taxon>
        <taxon>Trypanosomatida</taxon>
        <taxon>Trypanosomatidae</taxon>
        <taxon>Trypanosoma</taxon>
    </lineage>
</organism>
<comment type="caution">
    <text evidence="32">The sequence shown here is derived from an EMBL/GenBank/DDBJ whole genome shotgun (WGS) entry which is preliminary data.</text>
</comment>
<evidence type="ECO:0000313" key="32">
    <source>
        <dbReference type="EMBL" id="SCU73016.1"/>
    </source>
</evidence>
<dbReference type="SUPFAM" id="SSF52540">
    <property type="entry name" value="P-loop containing nucleoside triphosphate hydrolases"/>
    <property type="match status" value="4"/>
</dbReference>
<evidence type="ECO:0000256" key="15">
    <source>
        <dbReference type="ARBA" id="ARBA00023136"/>
    </source>
</evidence>
<sequence>MERSGPIVVESQLLNVVQRHLRVIFGGGNLTRGDGCILFTAQPIPIGGEEEARLTDDLQRLCLTIVRDMTGGRTSLRLPSESEETNFTLVKKQVLPFDKFLKEVGAVDDFPDNIDEVSDQPNIHLVLETLYNDVVSDLPSGAVMVEKFPKVMCPTGKRLDLVMRKASCVQVYSNLSTPLPMERAKSSRSAGDEEENEDADTNGVSGGAAATKKSSGEPQLKVWVNMRVLASAVASYSATPVEHELPIQWRQKSFALAEAREVLGLVYETLRSYWKRNPHSERNKMDAAVLLSIVSGDLQEYVKGQLLLDGRDWRGIWRMNIDQLEKSVELIAEWGSMKEVLLRGEWKDVDVGSEKGGVQSAFEQRLRDVLRIRQLLASAENLSPGKAPESIAPEVVFDGESVTDRRVTSDDRWKTCIGKFEKEFSFLEDHLRGRVKQLFGSNQRGQEDLIRTLKQHRTLLNREGIKNGVEGDMASVAEHLIKQLQKIQVRYENNKRRSTTDLHTVKMAKSAQTECAQIPEIAGILFGKSTSLDQVVKVAEGIMGEMQKEESEALAAWRQNMENHCKKLTSLPDAVVFNGSNKQCITCTVHPSIKQCLQEIYSMRSWCGRRHEELLRISEEGEGVIKACEKLIKATTRSMQVVSNYNTVQRQIIHCTRSMLESASNHALSQLLYKGSDKRLVTIANYNEIDGLNMRFQNAVDALCVENRRIRRFHIDFMNQVAELHNLELAGQTDQWRTAVDGLRRLFEEFLNAHNIDNYDNWRRHLDAQIYKALEHQYQRGLETMHEKMQEFKVELVFKQGQVQFKPSFEAVREAYYQQVRELVGIPLRFRGLQQKKESGGPYELYKLIPLSNKDRIVTVHLKAVELFGKLNRVRKAFRTHVLVGTCGINGGPDIDALVEATCANLKNYSDGFNVVKEQLNKLRDIDDNMKIDGFTISTIPIKASVEEQLHRLEEALLNAMRKTMQQTLSAIDTFVYNASNVITRQPVTMEEVGQANKAYREFVAAMPSYEEKFSEAEELNRVLRQHTGTVIDIGSTKSRWEHLREAIASHHKVIDASMSKMRVSLDSMIQKHMKDGQRFSSKWDKMKAQLLEAFKESKPALIDTTLTQMKDSYNELDELKTQSKELEAKCLHFKLPPPNFHELETTLNDVSQTATMWTLYDNFRESLDTLRKEDWLTFRSHTYVFEDFMKEWKAKLTATANASHMGSDTDVIAQYLHNMLEGWAICVPMFRFVRGEGMMTEHWNEMFRLLEIEKGMTSTDLTFGHILDHHKQLVAAETELKQLHARVQGEVQIREALQDLRAWALEANFTLIAPADSATPAKVKLISEWKETLAQVSDNQSLIGSLKDSPFFSHFADEANGWEVKLANLYEALMLMNTIQRKWTYLEPIFARGALPQEQARFKRVDKEFVSIMQDVEADPRVMTIASQADIVDRLKTILDQIERCQKSLMEFLESKRESFSRFYFISDEDMLEILGHSKSPSVIQAHLKKLFMGINSVIFSEDHKFITHMVSSDREQVELAKPVSIEEDDVEKWLVALDQCMKETLQRLLASCVKVKNIIDPEPINRYPSQVLQVTLQVQFSAAVEEAISKNSLSALGGELKNVLNKLTMFPADTDPVSKLKVKALILDVIHHIEVVEALVAKGVTSTESWWWQKQLRYYMNENELCYVAMMDTKFDYTYEYQGNAAKLVHTPLTDKCYLVLTKGMQLGYGGNPYGPAGTGKTESVKALGSAMGRQVLVFNCDEGIDFKSMGRIFMGIVKCGAWGCFDEFNRLKIDQLSAISQMIQVIQEAIKNREPSCTLLNRLIQVNKNAGIFVTLNPAGKGYGGRSKLPDNLRQLFREVAMTQPNNELITSTMLLSEGFTHAKNLAKKIVEMYRLSGQLMSKQQHYDWGLRSLKAVLHLAGSLVQKWKADNGGNAASEKQEEELVLQSLSINMLSKLSVDDARLFRELAVDVFPQVSIREIAYGELESAIEVAVRELGLQLVKSQVHKVLQLYEALGQRMGVVLVGPSGSGKSTLLRILRKAMQILKIEVPLHVMNPKAIHRQQLLGYMDPDTREWYDGVLSAAARDVVRQPKESRPWILCDGDIDPEWVESLNSVLDDNKLLTLPNGVRIQFGKNVNFIFETHSLAYASPATVSRMGVILFSEDDVSLEPAVRSFLHKQPEERRELLGPLIEKYLIPAVHQTLRLDALVVPTTGMGILNCCLAHILHVANEEDFVFSLLRGLCGMLHPEGAKTITTAVYEMGKVSPVSKKRPLDTYYDHEKKCLKEFASNLTVDSSSGSLLKGELIVPTVDVQRLMATLEPLVSDTNCRPVFLVGPEGSGKSITLQQCFARHSGVRITVLHCSAQTTSLHLIQKLEQMCTISSTSSGHVYRPKEGERLVIILKNVNLPKPDRYGTVELHAFMMQLIMYQGFYNNDLEWIGIEKVQLVASMNPTVSAGRYAVTPRLLAVVGIVFMSYPSKAGLNQIYTEYFKSLISSVPDLGCDLANCPTLSGFVINVFEKICRKREGEEYAHCLFCPRSITNWVTNVLMYEIDSQTTTLPAVLGHEATCIFADCLPRAEDIKKARKTISESLATIGYSSTSSSSADDANSILFVSWLSEADERGQKRLKGVSYEAAAAEVEQGIVKYSREHKTLNIHVIPEVVGWLARVDRVLTRPFGHLILVGRPGVGRRNAVCLAAFLLKMNVVTLNMMQKYALKNFRQDLRQFIQRATTQNERLVLMLEDHNIVDETFLEMINSLVSSGEVPGLFTQEEVETMCASLREDAANDGYMGSIASFYLQRLRRNLRIALVMDNCHPLFLVRLQSNPGLISNCDLLWMGAWSNDATRNICKKRLAAVIDNIGADSANKGFHLHRELFSVHESFGEEATPERFRVLMENYESILQKKGESGEASLKRLDAGLAKLHEAEESVAKIQSDVKRKKKKVEEKQKEADKALTEIQQKMEESKEQRDTAEELQARLSTEQEEIAVKREKVTKELSGITPMLESAREAVSSIRSEQLNEIRSLKAPPEPVKDVLEAVLALLGVNDVSWQSMRKFLGERGVKERILDFDAKNISTPIRENVARLMNQKAGSFKQETIRRASVAAAPMAAWVKAMIDYSTILESIGPLNKQLEDLETNSAKGQEQLKQLKSKLKKIDEAVAKLRKEFSEKCKDAERIKDTLEKAQKELTKAKDLLEKLSGEKTRWSQDAQKIQSSNQLLPKRALVAAAFITYIARETEDVRQRYLKQWSSRLNLPDVVKLTGYMRTDGELLQWKSEGLPSDDLSQENAIAMLDSVQTPLVIDPSNQAIEWVKMNLKTNNIVSEVTSMHDERFSHTLELAVRFGKTLLVMDVDGVEPILYPILRRDIFTAGAKQVVQVGNKQVDWQDKFRIMLFTRRTDIDLPPGAAALVLVVNFSVTKFGLENQLLGVTIQHERPELEQERAALLQKEESLKLELNKLEERLLSDLANSSGDLLENTALIQALNDVKVQASSITEALEKSHKLEAELNEKREVYRPFASNGSTIFFLVKDLENLNRMYHFGLNDFVRLFVECLSGYKGETDIEAKMAGLATNFIQKCFVHVSRGLLERDRLVFGMHLIHGFFPQKFPSSLWNLLVGASAGSANTEGNAASDGSVQLPIWAPPMSRAKFTALLADATASEHVKKWDLNDEKRWGSWILENTPEESLTKNSGLSFMEQLLIVDTFRPDRLADLAHHVIMHSLQLDSLTPLTSLEEMLTGASATTPIILITSGGADPSQEVQEVAYRRMERQRFTQIALGGGQTDDAMLHLRRCAAQGDWLFLKNLHLVLDWAYVLEKELSAMPPPNQDFRLIITTEPHDLFPTVLLRMSLKMTIEAPPGVKQNLMRSYIMWDEGYLRLKTKTLSQMLFGLAWFHALLQERRNYVPQGWIKFYEFSLADMKAASDVFCMLSHNNMDWVTLRGMLQNCIYGGRLENVRDEQVLLKLISKIFNEELLVSCTKALHEKLHVPTTNEHSEVVQFIRDNVSDVDTPALLCLPDNADRAVKEQHTDRLREELRSFVHSAGVSASAKDVWRSLLVPVLEVWKNSGLKGGSTQALSAGQGNYDPMKVFFISEAGLLREIVESVAAKFADLQCVADGLLMPSAALREEAAELISGRAPSNWLDQMDGPKEIGLWLQLLNRRLTVMTTNAQRAFSPSGGVFDLVDFLRPQTFLIALRQYTARTTKAPLVDMSLVAVPKGGKGSASPASGTPCITIKGESIQVQGSLIDAQATVSPVSSSSPSSMPMPTEVQVWWMYGSDKSGGAHIPLYTNATRSTKILDISVPGGEEKDEQLLLGGVAAFLMSV</sequence>
<dbReference type="Gene3D" id="3.20.180.20">
    <property type="entry name" value="Dynein heavy chain, N-terminal domain 2"/>
    <property type="match status" value="1"/>
</dbReference>
<evidence type="ECO:0000259" key="26">
    <source>
        <dbReference type="Pfam" id="PF12780"/>
    </source>
</evidence>
<comment type="subcellular location">
    <subcellularLocation>
        <location evidence="2">Cell membrane</location>
        <topology evidence="2">Peripheral membrane protein</topology>
    </subcellularLocation>
    <subcellularLocation>
        <location evidence="1">Cell projection</location>
        <location evidence="1">Cilium</location>
    </subcellularLocation>
    <subcellularLocation>
        <location evidence="3">Cytoplasm</location>
        <location evidence="3">Cytoskeleton</location>
    </subcellularLocation>
</comment>
<keyword evidence="8" id="KW-0493">Microtubule</keyword>
<dbReference type="GO" id="GO:0007018">
    <property type="term" value="P:microtubule-based movement"/>
    <property type="evidence" value="ECO:0007669"/>
    <property type="project" value="InterPro"/>
</dbReference>
<dbReference type="InterPro" id="IPR035699">
    <property type="entry name" value="AAA_6"/>
</dbReference>
<dbReference type="Gene3D" id="1.20.920.20">
    <property type="match status" value="1"/>
</dbReference>
<dbReference type="FunFam" id="1.20.920.30:FF:000006">
    <property type="entry name" value="Cytoplasmic dynein 2 heavy chain 1"/>
    <property type="match status" value="1"/>
</dbReference>
<dbReference type="Gene3D" id="1.20.140.100">
    <property type="entry name" value="Dynein heavy chain, N-terminal domain 2"/>
    <property type="match status" value="1"/>
</dbReference>
<dbReference type="Gene3D" id="1.10.8.710">
    <property type="match status" value="1"/>
</dbReference>
<keyword evidence="6" id="KW-1003">Cell membrane</keyword>
<dbReference type="InterPro" id="IPR035706">
    <property type="entry name" value="AAA_9"/>
</dbReference>
<dbReference type="InterPro" id="IPR054354">
    <property type="entry name" value="DYNC2H1-like_lid"/>
</dbReference>
<gene>
    <name evidence="32" type="ORF">TEOVI_000460000</name>
</gene>
<accession>A0A1G4IKG8</accession>
<dbReference type="InterPro" id="IPR024743">
    <property type="entry name" value="Dynein_HC_stalk"/>
</dbReference>
<dbReference type="Pfam" id="PF12775">
    <property type="entry name" value="AAA_7"/>
    <property type="match status" value="1"/>
</dbReference>
<evidence type="ECO:0000256" key="11">
    <source>
        <dbReference type="ARBA" id="ARBA00022840"/>
    </source>
</evidence>
<dbReference type="Pfam" id="PF21264">
    <property type="entry name" value="DYNC2H1_AAA_dom"/>
    <property type="match status" value="1"/>
</dbReference>
<feature type="domain" description="Dynein heavy chain region D6 P-loop" evidence="22">
    <location>
        <begin position="3725"/>
        <end position="3836"/>
    </location>
</feature>
<dbReference type="Gene3D" id="1.20.58.60">
    <property type="match status" value="1"/>
</dbReference>
<dbReference type="FunFam" id="3.40.50.300:FF:000598">
    <property type="entry name" value="Dynein cytoplasmic 2 heavy chain 1"/>
    <property type="match status" value="1"/>
</dbReference>
<evidence type="ECO:0000259" key="29">
    <source>
        <dbReference type="Pfam" id="PF18199"/>
    </source>
</evidence>
<dbReference type="Gene3D" id="1.10.8.1220">
    <property type="match status" value="1"/>
</dbReference>
<dbReference type="Pfam" id="PF03028">
    <property type="entry name" value="Dynein_heavy"/>
    <property type="match status" value="1"/>
</dbReference>
<dbReference type="GO" id="GO:0005874">
    <property type="term" value="C:microtubule"/>
    <property type="evidence" value="ECO:0007669"/>
    <property type="project" value="UniProtKB-KW"/>
</dbReference>
<dbReference type="Gene3D" id="1.20.58.1120">
    <property type="match status" value="1"/>
</dbReference>
<comment type="similarity">
    <text evidence="4">Belongs to the dynein heavy chain family.</text>
</comment>
<feature type="domain" description="Dynein heavy chain coiled coil stalk" evidence="25">
    <location>
        <begin position="2900"/>
        <end position="3232"/>
    </location>
</feature>
<keyword evidence="13 20" id="KW-0175">Coiled coil</keyword>
<dbReference type="Gene3D" id="3.10.490.20">
    <property type="match status" value="1"/>
</dbReference>
<feature type="coiled-coil region" evidence="20">
    <location>
        <begin position="3117"/>
        <end position="3186"/>
    </location>
</feature>
<dbReference type="GO" id="GO:0051959">
    <property type="term" value="F:dynein light intermediate chain binding"/>
    <property type="evidence" value="ECO:0007669"/>
    <property type="project" value="InterPro"/>
</dbReference>
<dbReference type="Pfam" id="PF22597">
    <property type="entry name" value="DYN_lid"/>
    <property type="match status" value="1"/>
</dbReference>
<reference evidence="32" key="1">
    <citation type="submission" date="2016-09" db="EMBL/GenBank/DDBJ databases">
        <authorList>
            <person name="Hebert L."/>
            <person name="Moumen B."/>
        </authorList>
    </citation>
    <scope>NUCLEOTIDE SEQUENCE [LARGE SCALE GENOMIC DNA]</scope>
    <source>
        <strain evidence="32">OVI</strain>
    </source>
</reference>
<dbReference type="GO" id="GO:0045505">
    <property type="term" value="F:dynein intermediate chain binding"/>
    <property type="evidence" value="ECO:0007669"/>
    <property type="project" value="InterPro"/>
</dbReference>
<keyword evidence="18" id="KW-0966">Cell projection</keyword>
<evidence type="ECO:0000256" key="6">
    <source>
        <dbReference type="ARBA" id="ARBA00022475"/>
    </source>
</evidence>
<evidence type="ECO:0000256" key="21">
    <source>
        <dbReference type="SAM" id="MobiDB-lite"/>
    </source>
</evidence>
<dbReference type="FunFam" id="1.20.920.20:FF:000002">
    <property type="entry name" value="Cytoplasmic dynein 1 heavy chain"/>
    <property type="match status" value="1"/>
</dbReference>
<dbReference type="InterPro" id="IPR043160">
    <property type="entry name" value="Dynein_C_barrel"/>
</dbReference>
<dbReference type="InterPro" id="IPR026983">
    <property type="entry name" value="DHC"/>
</dbReference>
<evidence type="ECO:0000256" key="7">
    <source>
        <dbReference type="ARBA" id="ARBA00022490"/>
    </source>
</evidence>
<feature type="coiled-coil region" evidence="20">
    <location>
        <begin position="2908"/>
        <end position="2977"/>
    </location>
</feature>
<feature type="domain" description="Dynein heavy chain hydrolytic ATP-binding dynein motor region" evidence="24">
    <location>
        <begin position="1679"/>
        <end position="2017"/>
    </location>
</feature>
<dbReference type="Pfam" id="PF12781">
    <property type="entry name" value="AAA_9"/>
    <property type="match status" value="1"/>
</dbReference>
<dbReference type="Pfam" id="PF08393">
    <property type="entry name" value="DHC_N2"/>
    <property type="match status" value="1"/>
</dbReference>
<evidence type="ECO:0000256" key="20">
    <source>
        <dbReference type="SAM" id="Coils"/>
    </source>
</evidence>
<evidence type="ECO:0000256" key="10">
    <source>
        <dbReference type="ARBA" id="ARBA00022794"/>
    </source>
</evidence>
<dbReference type="InterPro" id="IPR004273">
    <property type="entry name" value="Dynein_heavy_D6_P-loop"/>
</dbReference>
<keyword evidence="5" id="KW-0217">Developmental protein</keyword>
<evidence type="ECO:0000259" key="31">
    <source>
        <dbReference type="Pfam" id="PF22597"/>
    </source>
</evidence>
<dbReference type="FunFam" id="3.40.50.300:FF:000706">
    <property type="entry name" value="Cytoplasmic dynein 2 heavy chain 1"/>
    <property type="match status" value="1"/>
</dbReference>
<feature type="domain" description="Dynein 2 heavy chain 1 cytoplasmic ATPase lid" evidence="31">
    <location>
        <begin position="2476"/>
        <end position="2564"/>
    </location>
</feature>
<evidence type="ECO:0000259" key="23">
    <source>
        <dbReference type="Pfam" id="PF08393"/>
    </source>
</evidence>
<evidence type="ECO:0000259" key="30">
    <source>
        <dbReference type="Pfam" id="PF21264"/>
    </source>
</evidence>
<evidence type="ECO:0000259" key="25">
    <source>
        <dbReference type="Pfam" id="PF12777"/>
    </source>
</evidence>
<dbReference type="InterPro" id="IPR024317">
    <property type="entry name" value="Dynein_heavy_chain_D4_dom"/>
</dbReference>
<dbReference type="PANTHER" id="PTHR45703">
    <property type="entry name" value="DYNEIN HEAVY CHAIN"/>
    <property type="match status" value="1"/>
</dbReference>
<dbReference type="InterPro" id="IPR042222">
    <property type="entry name" value="Dynein_2_N"/>
</dbReference>
<dbReference type="InterPro" id="IPR027267">
    <property type="entry name" value="AH/BAR_dom_sf"/>
</dbReference>
<feature type="domain" description="Dynein heavy chain AAA module D4" evidence="26">
    <location>
        <begin position="2640"/>
        <end position="2867"/>
    </location>
</feature>